<protein>
    <submittedName>
        <fullName evidence="2">Uncharacterized protein</fullName>
    </submittedName>
</protein>
<dbReference type="SUPFAM" id="SSF52540">
    <property type="entry name" value="P-loop containing nucleoside triphosphate hydrolases"/>
    <property type="match status" value="1"/>
</dbReference>
<evidence type="ECO:0000313" key="2">
    <source>
        <dbReference type="EMBL" id="TWI76470.1"/>
    </source>
</evidence>
<evidence type="ECO:0000313" key="3">
    <source>
        <dbReference type="Proteomes" id="UP000316291"/>
    </source>
</evidence>
<dbReference type="InterPro" id="IPR027417">
    <property type="entry name" value="P-loop_NTPase"/>
</dbReference>
<dbReference type="Proteomes" id="UP000316291">
    <property type="component" value="Unassembled WGS sequence"/>
</dbReference>
<feature type="compositionally biased region" description="Basic and acidic residues" evidence="1">
    <location>
        <begin position="134"/>
        <end position="153"/>
    </location>
</feature>
<name>A0A562S7L5_9BRAD</name>
<comment type="caution">
    <text evidence="2">The sequence shown here is derived from an EMBL/GenBank/DDBJ whole genome shotgun (WGS) entry which is preliminary data.</text>
</comment>
<accession>A0A562S7L5</accession>
<evidence type="ECO:0000256" key="1">
    <source>
        <dbReference type="SAM" id="MobiDB-lite"/>
    </source>
</evidence>
<feature type="region of interest" description="Disordered" evidence="1">
    <location>
        <begin position="132"/>
        <end position="156"/>
    </location>
</feature>
<organism evidence="2 3">
    <name type="scientific">Bradyrhizobium huanghuaihaiense</name>
    <dbReference type="NCBI Taxonomy" id="990078"/>
    <lineage>
        <taxon>Bacteria</taxon>
        <taxon>Pseudomonadati</taxon>
        <taxon>Pseudomonadota</taxon>
        <taxon>Alphaproteobacteria</taxon>
        <taxon>Hyphomicrobiales</taxon>
        <taxon>Nitrobacteraceae</taxon>
        <taxon>Bradyrhizobium</taxon>
    </lineage>
</organism>
<proteinExistence type="predicted"/>
<dbReference type="AlphaFoldDB" id="A0A562S7L5"/>
<gene>
    <name evidence="2" type="ORF">IQ16_00711</name>
</gene>
<dbReference type="EMBL" id="VLLA01000001">
    <property type="protein sequence ID" value="TWI76470.1"/>
    <property type="molecule type" value="Genomic_DNA"/>
</dbReference>
<keyword evidence="3" id="KW-1185">Reference proteome</keyword>
<dbReference type="OrthoDB" id="8252072at2"/>
<reference evidence="2 3" key="1">
    <citation type="journal article" date="2015" name="Stand. Genomic Sci.">
        <title>Genomic Encyclopedia of Bacterial and Archaeal Type Strains, Phase III: the genomes of soil and plant-associated and newly described type strains.</title>
        <authorList>
            <person name="Whitman W.B."/>
            <person name="Woyke T."/>
            <person name="Klenk H.P."/>
            <person name="Zhou Y."/>
            <person name="Lilburn T.G."/>
            <person name="Beck B.J."/>
            <person name="De Vos P."/>
            <person name="Vandamme P."/>
            <person name="Eisen J.A."/>
            <person name="Garrity G."/>
            <person name="Hugenholtz P."/>
            <person name="Kyrpides N.C."/>
        </authorList>
    </citation>
    <scope>NUCLEOTIDE SEQUENCE [LARGE SCALE GENOMIC DNA]</scope>
    <source>
        <strain evidence="2 3">CGMCC 1.10948</strain>
    </source>
</reference>
<dbReference type="RefSeq" id="WP_158646904.1">
    <property type="nucleotide sequence ID" value="NZ_VLLA01000001.1"/>
</dbReference>
<sequence>MRTSPDAFVPALRAQWLACVMHDILGMKTLSGASALLSGYRSITRHPALGSARIALRNLRLIGMNIESDAHLQEAVMEARVWEEDHASDDDYREPPFEISTDPATGFTIRERVRASDPRRQNMLQELLRSLPQEAEKRSAADHTRPFRFRADGDNSPDAICDTRDIQVLRPILPVAPDKRERDPIAITLADLEAIAKVLDEEDARDPTRPPRNFLTRLRSVGGDPVFSVLSPQGNRLAPNSTITLDGVSHMIGLPGAGKSTLIFLLIVALARRGRRVTLLVPSIEFALAIDADLARYSVPTALLVGQSPDARRSHATRLAERIATMDSGGFGQTAAGAELLGTRCALSGFVSVPPPSFDFPHDRPPCTSIRQAKLKKDGKEGQEGKRLCPLATSCGRQRSARRLADAEALVHIGHVISTDVSVSPHFHAERMRHFERVARTSDLVIIDEVDGAQAALDGKGIAELDLFGSSESYESMLLDDVFDPVASGRGFGLSASIENYTLASNRFMRLNRALRAHLLERMAEEGGILARFKDAFVTGNSILATMYLNPETDEDEHRSVRFDGLRRFFEQLVRSVLTNEVGGDGEDDLTELNLERVARDLEVDRRELDAAVDRFRTALFRLLSARLVERFEENYDEMKDAFFGIIPPREGLDPEEARILFRFLVEVTTVVLQFLALVPAQYAMIAEGVHTERVFGQGVSADLRRNLPESLIGRLSGIRFSYETNDRGQKSLALQYLSFAGVPRLLLYHLSEMLTEDGIKGPAVLMASATSYLAPSPSYHVPVRPNYILRREGESEAWRESVYSFRPVNDPDRPGEYVRVSGAGSERERQHSLRLLTDHYFGGADPLVRQLREDQFDPGRRTGIVVNSYDQVTFIKAHLRRTSSSAHRVVGVTSDIRKVPSSERGEWVSASQVETLGARDDWDALVFPMKAIGRGVNIVFSDGPRVRDAVLGNVAFFIRPHPTADSLAFTGGLAGQLALKFDRRTIDPSADVAQLVRQWRGARDEALDSLRWLLRRPQQISRLGPMIQPFVADGMVDLLQTIGRAMRNGCKTRVHFVDASFAPNSAKEKRDGNRSSMIVAMRDVLAELLDSNDAVEREIYRLLYEPFLHPLRACQNVIFPETRRE</sequence>